<accession>A0A941I0X5</accession>
<keyword evidence="1" id="KW-0540">Nuclease</keyword>
<reference evidence="5" key="1">
    <citation type="submission" date="2021-04" db="EMBL/GenBank/DDBJ databases">
        <title>Phycicoccus avicenniae sp. nov., a novel endophytic actinomycetes isolated from branch of Avicennia mariana.</title>
        <authorList>
            <person name="Tuo L."/>
        </authorList>
    </citation>
    <scope>NUCLEOTIDE SEQUENCE</scope>
    <source>
        <strain evidence="5">BSK3Z-2</strain>
    </source>
</reference>
<keyword evidence="6" id="KW-1185">Reference proteome</keyword>
<dbReference type="AlphaFoldDB" id="A0A941I0X5"/>
<dbReference type="Gene3D" id="3.30.420.10">
    <property type="entry name" value="Ribonuclease H-like superfamily/Ribonuclease H"/>
    <property type="match status" value="1"/>
</dbReference>
<keyword evidence="3" id="KW-0269">Exonuclease</keyword>
<dbReference type="InterPro" id="IPR036397">
    <property type="entry name" value="RNaseH_sf"/>
</dbReference>
<gene>
    <name evidence="5" type="ORF">KC207_13810</name>
</gene>
<comment type="caution">
    <text evidence="5">The sequence shown here is derived from an EMBL/GenBank/DDBJ whole genome shotgun (WGS) entry which is preliminary data.</text>
</comment>
<dbReference type="PANTHER" id="PTHR30231">
    <property type="entry name" value="DNA POLYMERASE III SUBUNIT EPSILON"/>
    <property type="match status" value="1"/>
</dbReference>
<dbReference type="InterPro" id="IPR012337">
    <property type="entry name" value="RNaseH-like_sf"/>
</dbReference>
<evidence type="ECO:0000313" key="6">
    <source>
        <dbReference type="Proteomes" id="UP000677016"/>
    </source>
</evidence>
<protein>
    <submittedName>
        <fullName evidence="5">DNA polymerase III subunit epsilon</fullName>
    </submittedName>
</protein>
<dbReference type="SUPFAM" id="SSF52113">
    <property type="entry name" value="BRCT domain"/>
    <property type="match status" value="1"/>
</dbReference>
<feature type="domain" description="Exonuclease" evidence="4">
    <location>
        <begin position="3"/>
        <end position="170"/>
    </location>
</feature>
<keyword evidence="2" id="KW-0378">Hydrolase</keyword>
<dbReference type="SUPFAM" id="SSF53098">
    <property type="entry name" value="Ribonuclease H-like"/>
    <property type="match status" value="1"/>
</dbReference>
<sequence length="415" mass="44977">MDGYTVIDVETTGFSPQQNDRVVEIGVVYVSPRGEIQDHWSTIVNPRRDVGPTHVHGLTATDVSTAPTFDEIAPYVLRALTGRVVVAHNASFDLRFVASELVRAGIALEQLPLDGICTMQWSPAFLNATSRRLADCCRAGGISLVNAHSAIDDALATAALLGHYLDLAQYDPPWTDTLAACTAYPWPTFPGSYPELRMTRRHEVRSARQDEWLDRIVSRMPRAADPRVDSYLAVLETAMFDRFLAEHEKEALVAVALDSGLSRGQVLDLHGDYLLAMAAVALEDHVVTPEERGDLESVASMLGLRSTDVDEALRAAHEDAVASQAAAVSVSSSGIVLEPGDRVVFTGDMVREREEWESIARGHGLDPGGVTKKTKVVVAADPNSLSGKGRKARSYGVPIVTEAAFERLMSESFAA</sequence>
<dbReference type="RefSeq" id="WP_211603892.1">
    <property type="nucleotide sequence ID" value="NZ_JAGSNF010000020.1"/>
</dbReference>
<evidence type="ECO:0000256" key="1">
    <source>
        <dbReference type="ARBA" id="ARBA00022722"/>
    </source>
</evidence>
<name>A0A941I0X5_9MICO</name>
<dbReference type="FunFam" id="3.30.420.10:FF:000045">
    <property type="entry name" value="3'-5' exonuclease DinG"/>
    <property type="match status" value="1"/>
</dbReference>
<evidence type="ECO:0000259" key="4">
    <source>
        <dbReference type="SMART" id="SM00479"/>
    </source>
</evidence>
<dbReference type="GO" id="GO:0008408">
    <property type="term" value="F:3'-5' exonuclease activity"/>
    <property type="evidence" value="ECO:0007669"/>
    <property type="project" value="TreeGrafter"/>
</dbReference>
<dbReference type="GO" id="GO:0003676">
    <property type="term" value="F:nucleic acid binding"/>
    <property type="evidence" value="ECO:0007669"/>
    <property type="project" value="InterPro"/>
</dbReference>
<dbReference type="EMBL" id="JAGSNF010000020">
    <property type="protein sequence ID" value="MBR7744365.1"/>
    <property type="molecule type" value="Genomic_DNA"/>
</dbReference>
<dbReference type="SMART" id="SM00479">
    <property type="entry name" value="EXOIII"/>
    <property type="match status" value="1"/>
</dbReference>
<organism evidence="5 6">
    <name type="scientific">Phycicoccus avicenniae</name>
    <dbReference type="NCBI Taxonomy" id="2828860"/>
    <lineage>
        <taxon>Bacteria</taxon>
        <taxon>Bacillati</taxon>
        <taxon>Actinomycetota</taxon>
        <taxon>Actinomycetes</taxon>
        <taxon>Micrococcales</taxon>
        <taxon>Intrasporangiaceae</taxon>
        <taxon>Phycicoccus</taxon>
    </lineage>
</organism>
<dbReference type="Gene3D" id="3.40.50.10190">
    <property type="entry name" value="BRCT domain"/>
    <property type="match status" value="1"/>
</dbReference>
<evidence type="ECO:0000256" key="2">
    <source>
        <dbReference type="ARBA" id="ARBA00022801"/>
    </source>
</evidence>
<dbReference type="InterPro" id="IPR013520">
    <property type="entry name" value="Ribonucl_H"/>
</dbReference>
<evidence type="ECO:0000313" key="5">
    <source>
        <dbReference type="EMBL" id="MBR7744365.1"/>
    </source>
</evidence>
<dbReference type="CDD" id="cd06127">
    <property type="entry name" value="DEDDh"/>
    <property type="match status" value="1"/>
</dbReference>
<evidence type="ECO:0000256" key="3">
    <source>
        <dbReference type="ARBA" id="ARBA00022839"/>
    </source>
</evidence>
<proteinExistence type="predicted"/>
<dbReference type="Pfam" id="PF00929">
    <property type="entry name" value="RNase_T"/>
    <property type="match status" value="1"/>
</dbReference>
<dbReference type="InterPro" id="IPR036420">
    <property type="entry name" value="BRCT_dom_sf"/>
</dbReference>
<dbReference type="Proteomes" id="UP000677016">
    <property type="component" value="Unassembled WGS sequence"/>
</dbReference>
<dbReference type="PANTHER" id="PTHR30231:SF4">
    <property type="entry name" value="PROTEIN NEN2"/>
    <property type="match status" value="1"/>
</dbReference>